<feature type="chain" id="PRO_5017802316" evidence="1">
    <location>
        <begin position="20"/>
        <end position="156"/>
    </location>
</feature>
<feature type="domain" description="SnoaL-like" evidence="2">
    <location>
        <begin position="37"/>
        <end position="151"/>
    </location>
</feature>
<gene>
    <name evidence="3" type="ORF">DFR46_1703</name>
</gene>
<evidence type="ECO:0000313" key="3">
    <source>
        <dbReference type="EMBL" id="RED16676.1"/>
    </source>
</evidence>
<keyword evidence="3" id="KW-0413">Isomerase</keyword>
<dbReference type="SUPFAM" id="SSF54427">
    <property type="entry name" value="NTF2-like"/>
    <property type="match status" value="1"/>
</dbReference>
<reference evidence="3 4" key="1">
    <citation type="submission" date="2018-07" db="EMBL/GenBank/DDBJ databases">
        <title>Genomic Encyclopedia of Type Strains, Phase IV (KMG-IV): sequencing the most valuable type-strain genomes for metagenomic binning, comparative biology and taxonomic classification.</title>
        <authorList>
            <person name="Goeker M."/>
        </authorList>
    </citation>
    <scope>NUCLEOTIDE SEQUENCE [LARGE SCALE GENOMIC DNA]</scope>
    <source>
        <strain evidence="3 4">DSM 26725</strain>
    </source>
</reference>
<dbReference type="InterPro" id="IPR037401">
    <property type="entry name" value="SnoaL-like"/>
</dbReference>
<name>A0A3D9FHV6_9SPHN</name>
<evidence type="ECO:0000256" key="1">
    <source>
        <dbReference type="SAM" id="SignalP"/>
    </source>
</evidence>
<dbReference type="AlphaFoldDB" id="A0A3D9FHV6"/>
<proteinExistence type="predicted"/>
<keyword evidence="4" id="KW-1185">Reference proteome</keyword>
<dbReference type="OrthoDB" id="7204227at2"/>
<dbReference type="GO" id="GO:0016853">
    <property type="term" value="F:isomerase activity"/>
    <property type="evidence" value="ECO:0007669"/>
    <property type="project" value="UniProtKB-KW"/>
</dbReference>
<comment type="caution">
    <text evidence="3">The sequence shown here is derived from an EMBL/GenBank/DDBJ whole genome shotgun (WGS) entry which is preliminary data.</text>
</comment>
<dbReference type="Gene3D" id="3.10.450.50">
    <property type="match status" value="1"/>
</dbReference>
<keyword evidence="1" id="KW-0732">Signal</keyword>
<dbReference type="Proteomes" id="UP000256310">
    <property type="component" value="Unassembled WGS sequence"/>
</dbReference>
<organism evidence="3 4">
    <name type="scientific">Parasphingopyxis lamellibrachiae</name>
    <dbReference type="NCBI Taxonomy" id="680125"/>
    <lineage>
        <taxon>Bacteria</taxon>
        <taxon>Pseudomonadati</taxon>
        <taxon>Pseudomonadota</taxon>
        <taxon>Alphaproteobacteria</taxon>
        <taxon>Sphingomonadales</taxon>
        <taxon>Sphingomonadaceae</taxon>
        <taxon>Parasphingopyxis</taxon>
    </lineage>
</organism>
<evidence type="ECO:0000259" key="2">
    <source>
        <dbReference type="Pfam" id="PF13474"/>
    </source>
</evidence>
<evidence type="ECO:0000313" key="4">
    <source>
        <dbReference type="Proteomes" id="UP000256310"/>
    </source>
</evidence>
<accession>A0A3D9FHV6</accession>
<feature type="signal peptide" evidence="1">
    <location>
        <begin position="1"/>
        <end position="19"/>
    </location>
</feature>
<protein>
    <submittedName>
        <fullName evidence="3">Ketosteroid isomerase-like protein</fullName>
    </submittedName>
</protein>
<dbReference type="Pfam" id="PF13474">
    <property type="entry name" value="SnoaL_3"/>
    <property type="match status" value="1"/>
</dbReference>
<dbReference type="InterPro" id="IPR032710">
    <property type="entry name" value="NTF2-like_dom_sf"/>
</dbReference>
<sequence length="156" mass="17344">MTSNRLIAIPAAIAITASAAWGITFQEETRPAAEVELVLSTYKDALESLDVSDTQSLFTQNSRIFETGKYEGSYSDYLAHHIGPELGHFESFTFSDYEVDVQFEGSVALASETYNYRIEIEGREPVERQGVATSALVQDDGEWRIAVMHNSSRPLN</sequence>
<dbReference type="EMBL" id="QRDP01000004">
    <property type="protein sequence ID" value="RED16676.1"/>
    <property type="molecule type" value="Genomic_DNA"/>
</dbReference>